<accession>A0A9Q1BSC1</accession>
<keyword evidence="6" id="KW-0175">Coiled coil</keyword>
<proteinExistence type="inferred from homology"/>
<dbReference type="Gene3D" id="2.170.16.10">
    <property type="entry name" value="Hedgehog/Intein (Hint) domain"/>
    <property type="match status" value="1"/>
</dbReference>
<evidence type="ECO:0000313" key="9">
    <source>
        <dbReference type="Proteomes" id="UP001152320"/>
    </source>
</evidence>
<evidence type="ECO:0000256" key="1">
    <source>
        <dbReference type="ARBA" id="ARBA00008535"/>
    </source>
</evidence>
<evidence type="ECO:0000256" key="4">
    <source>
        <dbReference type="ARBA" id="ARBA00022741"/>
    </source>
</evidence>
<dbReference type="OrthoDB" id="5212at2759"/>
<comment type="similarity">
    <text evidence="1">Belongs to the TRAFAC class TrmE-Era-EngA-EngB-Septin-like GTPase superfamily. AIG1/Toc34/Toc159-like paraseptin GTPase family. IAN subfamily.</text>
</comment>
<evidence type="ECO:0000313" key="8">
    <source>
        <dbReference type="EMBL" id="KAJ8032268.1"/>
    </source>
</evidence>
<dbReference type="InterPro" id="IPR003587">
    <property type="entry name" value="Hint_dom_N"/>
</dbReference>
<evidence type="ECO:0000256" key="5">
    <source>
        <dbReference type="ARBA" id="ARBA00023134"/>
    </source>
</evidence>
<organism evidence="8 9">
    <name type="scientific">Holothuria leucospilota</name>
    <name type="common">Black long sea cucumber</name>
    <name type="synonym">Mertensiothuria leucospilota</name>
    <dbReference type="NCBI Taxonomy" id="206669"/>
    <lineage>
        <taxon>Eukaryota</taxon>
        <taxon>Metazoa</taxon>
        <taxon>Echinodermata</taxon>
        <taxon>Eleutherozoa</taxon>
        <taxon>Echinozoa</taxon>
        <taxon>Holothuroidea</taxon>
        <taxon>Aspidochirotacea</taxon>
        <taxon>Aspidochirotida</taxon>
        <taxon>Holothuriidae</taxon>
        <taxon>Holothuria</taxon>
    </lineage>
</organism>
<dbReference type="Pfam" id="PF01079">
    <property type="entry name" value="Hint"/>
    <property type="match status" value="1"/>
</dbReference>
<dbReference type="SMART" id="SM00306">
    <property type="entry name" value="HintN"/>
    <property type="match status" value="1"/>
</dbReference>
<gene>
    <name evidence="8" type="ORF">HOLleu_25753</name>
</gene>
<keyword evidence="4" id="KW-0547">Nucleotide-binding</keyword>
<dbReference type="Proteomes" id="UP001152320">
    <property type="component" value="Chromosome 12"/>
</dbReference>
<dbReference type="GO" id="GO:0016540">
    <property type="term" value="P:protein autoprocessing"/>
    <property type="evidence" value="ECO:0007669"/>
    <property type="project" value="InterPro"/>
</dbReference>
<dbReference type="PANTHER" id="PTHR10903:SF184">
    <property type="entry name" value="GTP-BINDING PROTEIN A"/>
    <property type="match status" value="1"/>
</dbReference>
<keyword evidence="3" id="KW-0732">Signal</keyword>
<dbReference type="Gene3D" id="3.40.50.300">
    <property type="entry name" value="P-loop containing nucleotide triphosphate hydrolases"/>
    <property type="match status" value="1"/>
</dbReference>
<dbReference type="PANTHER" id="PTHR10903">
    <property type="entry name" value="GTPASE, IMAP FAMILY MEMBER-RELATED"/>
    <property type="match status" value="1"/>
</dbReference>
<dbReference type="InterPro" id="IPR036844">
    <property type="entry name" value="Hint_dom_sf"/>
</dbReference>
<dbReference type="AlphaFoldDB" id="A0A9Q1BSC1"/>
<keyword evidence="9" id="KW-1185">Reference proteome</keyword>
<evidence type="ECO:0000259" key="7">
    <source>
        <dbReference type="PROSITE" id="PS51720"/>
    </source>
</evidence>
<dbReference type="InterPro" id="IPR006703">
    <property type="entry name" value="G_AIG1"/>
</dbReference>
<evidence type="ECO:0000256" key="6">
    <source>
        <dbReference type="SAM" id="Coils"/>
    </source>
</evidence>
<name>A0A9Q1BSC1_HOLLE</name>
<comment type="caution">
    <text evidence="8">The sequence shown here is derived from an EMBL/GenBank/DDBJ whole genome shotgun (WGS) entry which is preliminary data.</text>
</comment>
<feature type="coiled-coil region" evidence="6">
    <location>
        <begin position="321"/>
        <end position="349"/>
    </location>
</feature>
<dbReference type="GO" id="GO:0005525">
    <property type="term" value="F:GTP binding"/>
    <property type="evidence" value="ECO:0007669"/>
    <property type="project" value="UniProtKB-KW"/>
</dbReference>
<dbReference type="InterPro" id="IPR027417">
    <property type="entry name" value="P-loop_NTPase"/>
</dbReference>
<dbReference type="InterPro" id="IPR001767">
    <property type="entry name" value="Hedgehog_Hint"/>
</dbReference>
<protein>
    <submittedName>
        <fullName evidence="8">GTPase IMAP family member 4</fullName>
    </submittedName>
</protein>
<dbReference type="InterPro" id="IPR045058">
    <property type="entry name" value="GIMA/IAN/Toc"/>
</dbReference>
<dbReference type="SUPFAM" id="SSF51294">
    <property type="entry name" value="Hedgehog/intein (Hint) domain"/>
    <property type="match status" value="1"/>
</dbReference>
<keyword evidence="2" id="KW-0217">Developmental protein</keyword>
<feature type="domain" description="AIG1-type G" evidence="7">
    <location>
        <begin position="21"/>
        <end position="233"/>
    </location>
</feature>
<dbReference type="SUPFAM" id="SSF52540">
    <property type="entry name" value="P-loop containing nucleoside triphosphate hydrolases"/>
    <property type="match status" value="1"/>
</dbReference>
<dbReference type="CDD" id="cd00081">
    <property type="entry name" value="Hint"/>
    <property type="match status" value="1"/>
</dbReference>
<dbReference type="PROSITE" id="PS51720">
    <property type="entry name" value="G_AIG1"/>
    <property type="match status" value="1"/>
</dbReference>
<evidence type="ECO:0000256" key="2">
    <source>
        <dbReference type="ARBA" id="ARBA00022473"/>
    </source>
</evidence>
<dbReference type="PRINTS" id="PR00632">
    <property type="entry name" value="SONICHHOG"/>
</dbReference>
<dbReference type="GO" id="GO:0007267">
    <property type="term" value="P:cell-cell signaling"/>
    <property type="evidence" value="ECO:0007669"/>
    <property type="project" value="InterPro"/>
</dbReference>
<dbReference type="EMBL" id="JAIZAY010000012">
    <property type="protein sequence ID" value="KAJ8032268.1"/>
    <property type="molecule type" value="Genomic_DNA"/>
</dbReference>
<reference evidence="8" key="1">
    <citation type="submission" date="2021-10" db="EMBL/GenBank/DDBJ databases">
        <title>Tropical sea cucumber genome reveals ecological adaptation and Cuvierian tubules defense mechanism.</title>
        <authorList>
            <person name="Chen T."/>
        </authorList>
    </citation>
    <scope>NUCLEOTIDE SEQUENCE</scope>
    <source>
        <strain evidence="8">Nanhai2018</strain>
        <tissue evidence="8">Muscle</tissue>
    </source>
</reference>
<evidence type="ECO:0000256" key="3">
    <source>
        <dbReference type="ARBA" id="ARBA00022729"/>
    </source>
</evidence>
<sequence>MYCMQVTHDYPKDYDLRGLESLQINVVLVGKTGSGKSSTGNTLLGHSQFQVAKGWRSCTKTIEVARYNHKPIMMDIVDTPGLHDPKKKELNNEETLREIAKTVLQFPEGVHVFLVVCRTDVRFTNEEIQTIEDIVEKFGERIYDFSILVFTHGENLIRCGDSLRDLFTSGEIDRDYIQNLIEKVRDRALAVENIDCLETFRRLQHIKLQCAICEVVIGNNMKTYTNELFEMVEECKKQQEHLMNVIPTFLSEIFKSSSEQDLKFMKEKLKIKDFQMNDLICQLNKFDVMGTFERSHVENEVKKEIKSQALMIEECIKLIAVSRERERRREEEAQRNAEKDKQEQRAKKQIRQKFMVHLERLSIDQLQSMINDPDLNVPVLLETLENTGDFEGAIDLHAVVQSVINEDRDIIQREIDRRSHDKRQAKLKSMETIFRFKVNDHLSNLSVGELKRLKSNKETLDIECLITDIGHADSVDEFRKIVPQILNDVYSTVVDFFVKDKEEKLARELFFTNLQGILNTKIKNANLQDLEEFKKGNYISLEQLNINWAQTDLNEDQINTYINQHFGKQRELIEGLYRVSKINERNKKISDFKGNMRPELEVYIKDYLSSKEKSDLERLRKDVNNNLTDNEFYKVLEAKIKEKMKEDLKDDELSDKEIKEFILSGIESYIKILDTVTKNCKKKCFPGKAMITTKSSGIIPVSSVRIGDKVLTSSSEGTKTFQDVYLIPHADSNDLVTYVSITTNSKATINLSPNHYLYEGSLKNHKRADEIKVGDMLFTLQDGMCLPDRVTAVKQSIFKGAYCPYTLNGKVIVDCIAVSCFTTTFSPLVSQRLLAPLRVLYSVMPLPMYKSIFKTSNIVYVLNLSRRIKLLISNLLRL</sequence>
<dbReference type="Pfam" id="PF04548">
    <property type="entry name" value="AIG1"/>
    <property type="match status" value="1"/>
</dbReference>
<dbReference type="InterPro" id="IPR001657">
    <property type="entry name" value="Hedgehog"/>
</dbReference>
<keyword evidence="5" id="KW-0342">GTP-binding</keyword>